<keyword evidence="2" id="KW-0547">Nucleotide-binding</keyword>
<dbReference type="EMBL" id="CP012673">
    <property type="protein sequence ID" value="AUX39274.1"/>
    <property type="molecule type" value="Genomic_DNA"/>
</dbReference>
<feature type="binding site" evidence="2">
    <location>
        <position position="135"/>
    </location>
    <ligand>
        <name>Mg(2+)</name>
        <dbReference type="ChEBI" id="CHEBI:18420"/>
        <label>1</label>
    </ligand>
</feature>
<feature type="binding site" evidence="2">
    <location>
        <position position="225"/>
    </location>
    <ligand>
        <name>ATP</name>
        <dbReference type="ChEBI" id="CHEBI:30616"/>
    </ligand>
</feature>
<feature type="binding site" evidence="2">
    <location>
        <position position="325"/>
    </location>
    <ligand>
        <name>substrate</name>
    </ligand>
</feature>
<keyword evidence="2" id="KW-0479">Metal-binding</keyword>
<feature type="binding site" evidence="2">
    <location>
        <position position="275"/>
    </location>
    <ligand>
        <name>substrate</name>
    </ligand>
</feature>
<dbReference type="HAMAP" id="MF_02128">
    <property type="entry name" value="TMP_kinase"/>
    <property type="match status" value="1"/>
</dbReference>
<dbReference type="GO" id="GO:0005524">
    <property type="term" value="F:ATP binding"/>
    <property type="evidence" value="ECO:0007669"/>
    <property type="project" value="UniProtKB-UniRule"/>
</dbReference>
<dbReference type="UniPathway" id="UPA00060">
    <property type="reaction ID" value="UER00142"/>
</dbReference>
<keyword evidence="2" id="KW-0067">ATP-binding</keyword>
<dbReference type="PANTHER" id="PTHR30270">
    <property type="entry name" value="THIAMINE-MONOPHOSPHATE KINASE"/>
    <property type="match status" value="1"/>
</dbReference>
<feature type="domain" description="PurM-like N-terminal" evidence="3">
    <location>
        <begin position="31"/>
        <end position="151"/>
    </location>
</feature>
<sequence>MSAVRSEWGRIEMLRAVLGGAEGEHVLCGIGDDAAILALAAQTGARAGAAERLVWTVDSAVEGVHFRRDLMSFEDLGYRATMAAASDLAAMGARPVGLLAALVLPRDVSDEDLLALARGQRLACDAIGTAILGGNLSRGGELSITTTALGAAAAPLRRDGARPGDTIALAGPVGLAAAGLALLERAAAPAGAAAERAIQAFRRPLARIDAGLRAGAGAGAAIDISDGLAADLGHLARASGVRVLLDPAALVTAELAGAAALLGADALELALHGGEDYAVAVAGPGAGELPGFVAIGRCAPREEGASDVALLGPDGHLKDVAARGYDHFA</sequence>
<dbReference type="GO" id="GO:0009229">
    <property type="term" value="P:thiamine diphosphate biosynthetic process"/>
    <property type="evidence" value="ECO:0007669"/>
    <property type="project" value="UniProtKB-UniRule"/>
</dbReference>
<dbReference type="PIRSF" id="PIRSF005303">
    <property type="entry name" value="Thiam_monoph_kin"/>
    <property type="match status" value="1"/>
</dbReference>
<gene>
    <name evidence="2" type="primary">thiL</name>
    <name evidence="4" type="ORF">SOCE26_006580</name>
</gene>
<dbReference type="NCBIfam" id="TIGR01379">
    <property type="entry name" value="thiL"/>
    <property type="match status" value="1"/>
</dbReference>
<comment type="miscellaneous">
    <text evidence="2">Reaction mechanism of ThiL seems to utilize a direct, inline transfer of the gamma-phosphate of ATP to TMP rather than a phosphorylated enzyme intermediate.</text>
</comment>
<feature type="binding site" evidence="2">
    <location>
        <position position="87"/>
    </location>
    <ligand>
        <name>Mg(2+)</name>
        <dbReference type="ChEBI" id="CHEBI:18420"/>
        <label>2</label>
    </ligand>
</feature>
<dbReference type="InterPro" id="IPR036676">
    <property type="entry name" value="PurM-like_C_sf"/>
</dbReference>
<dbReference type="Gene3D" id="3.30.1330.10">
    <property type="entry name" value="PurM-like, N-terminal domain"/>
    <property type="match status" value="1"/>
</dbReference>
<keyword evidence="2" id="KW-0460">Magnesium</keyword>
<proteinExistence type="inferred from homology"/>
<feature type="binding site" evidence="2">
    <location>
        <position position="87"/>
    </location>
    <ligand>
        <name>Mg(2+)</name>
        <dbReference type="ChEBI" id="CHEBI:18420"/>
        <label>4</label>
    </ligand>
</feature>
<dbReference type="GO" id="GO:0009228">
    <property type="term" value="P:thiamine biosynthetic process"/>
    <property type="evidence" value="ECO:0007669"/>
    <property type="project" value="UniProtKB-KW"/>
</dbReference>
<dbReference type="InterPro" id="IPR016188">
    <property type="entry name" value="PurM-like_N"/>
</dbReference>
<protein>
    <recommendedName>
        <fullName evidence="2">Thiamine-monophosphate kinase</fullName>
        <shortName evidence="2">TMP kinase</shortName>
        <shortName evidence="2">Thiamine-phosphate kinase</shortName>
        <ecNumber evidence="2">2.7.4.16</ecNumber>
    </recommendedName>
</protein>
<feature type="binding site" evidence="2">
    <location>
        <position position="33"/>
    </location>
    <ligand>
        <name>Mg(2+)</name>
        <dbReference type="ChEBI" id="CHEBI:18420"/>
        <label>3</label>
    </ligand>
</feature>
<dbReference type="GO" id="GO:0009030">
    <property type="term" value="F:thiamine-phosphate kinase activity"/>
    <property type="evidence" value="ECO:0007669"/>
    <property type="project" value="UniProtKB-UniRule"/>
</dbReference>
<feature type="binding site" evidence="2">
    <location>
        <position position="65"/>
    </location>
    <ligand>
        <name>substrate</name>
    </ligand>
</feature>
<keyword evidence="1 2" id="KW-0784">Thiamine biosynthesis</keyword>
<comment type="similarity">
    <text evidence="2">Belongs to the thiamine-monophosphate kinase family.</text>
</comment>
<feature type="binding site" evidence="2">
    <location>
        <position position="223"/>
    </location>
    <ligand>
        <name>Mg(2+)</name>
        <dbReference type="ChEBI" id="CHEBI:18420"/>
        <label>3</label>
    </ligand>
</feature>
<evidence type="ECO:0000313" key="4">
    <source>
        <dbReference type="EMBL" id="AUX39274.1"/>
    </source>
</evidence>
<dbReference type="Pfam" id="PF00586">
    <property type="entry name" value="AIRS"/>
    <property type="match status" value="1"/>
</dbReference>
<dbReference type="AlphaFoldDB" id="A0A2L0EJ33"/>
<keyword evidence="2" id="KW-0808">Transferase</keyword>
<reference evidence="4 5" key="1">
    <citation type="submission" date="2015-09" db="EMBL/GenBank/DDBJ databases">
        <title>Sorangium comparison.</title>
        <authorList>
            <person name="Zaburannyi N."/>
            <person name="Bunk B."/>
            <person name="Overmann J."/>
            <person name="Mueller R."/>
        </authorList>
    </citation>
    <scope>NUCLEOTIDE SEQUENCE [LARGE SCALE GENOMIC DNA]</scope>
    <source>
        <strain evidence="4 5">So ce26</strain>
    </source>
</reference>
<dbReference type="InterPro" id="IPR006283">
    <property type="entry name" value="ThiL-like"/>
</dbReference>
<feature type="binding site" evidence="2">
    <location>
        <position position="87"/>
    </location>
    <ligand>
        <name>Mg(2+)</name>
        <dbReference type="ChEBI" id="CHEBI:18420"/>
        <label>3</label>
    </ligand>
</feature>
<feature type="binding site" evidence="2">
    <location>
        <position position="58"/>
    </location>
    <ligand>
        <name>Mg(2+)</name>
        <dbReference type="ChEBI" id="CHEBI:18420"/>
        <label>2</label>
    </ligand>
</feature>
<feature type="binding site" evidence="2">
    <location>
        <position position="56"/>
    </location>
    <ligand>
        <name>Mg(2+)</name>
        <dbReference type="ChEBI" id="CHEBI:18420"/>
        <label>4</label>
    </ligand>
</feature>
<comment type="catalytic activity">
    <reaction evidence="2">
        <text>thiamine phosphate + ATP = thiamine diphosphate + ADP</text>
        <dbReference type="Rhea" id="RHEA:15913"/>
        <dbReference type="ChEBI" id="CHEBI:30616"/>
        <dbReference type="ChEBI" id="CHEBI:37575"/>
        <dbReference type="ChEBI" id="CHEBI:58937"/>
        <dbReference type="ChEBI" id="CHEBI:456216"/>
        <dbReference type="EC" id="2.7.4.16"/>
    </reaction>
</comment>
<comment type="function">
    <text evidence="2">Catalyzes the ATP-dependent phosphorylation of thiamine-monophosphate (TMP) to form thiamine-pyrophosphate (TPP), the active form of vitamin B1.</text>
</comment>
<dbReference type="CDD" id="cd02194">
    <property type="entry name" value="ThiL"/>
    <property type="match status" value="1"/>
</dbReference>
<comment type="caution">
    <text evidence="2">Lacks conserved residue(s) required for the propagation of feature annotation.</text>
</comment>
<dbReference type="InterPro" id="IPR036921">
    <property type="entry name" value="PurM-like_N_sf"/>
</dbReference>
<feature type="binding site" evidence="2">
    <location>
        <position position="58"/>
    </location>
    <ligand>
        <name>Mg(2+)</name>
        <dbReference type="ChEBI" id="CHEBI:18420"/>
        <label>1</label>
    </ligand>
</feature>
<dbReference type="SUPFAM" id="SSF55326">
    <property type="entry name" value="PurM N-terminal domain-like"/>
    <property type="match status" value="1"/>
</dbReference>
<evidence type="ECO:0000259" key="3">
    <source>
        <dbReference type="Pfam" id="PF00586"/>
    </source>
</evidence>
<comment type="pathway">
    <text evidence="2">Cofactor biosynthesis; thiamine diphosphate biosynthesis; thiamine diphosphate from thiamine phosphate: step 1/1.</text>
</comment>
<organism evidence="4 5">
    <name type="scientific">Sorangium cellulosum</name>
    <name type="common">Polyangium cellulosum</name>
    <dbReference type="NCBI Taxonomy" id="56"/>
    <lineage>
        <taxon>Bacteria</taxon>
        <taxon>Pseudomonadati</taxon>
        <taxon>Myxococcota</taxon>
        <taxon>Polyangia</taxon>
        <taxon>Polyangiales</taxon>
        <taxon>Polyangiaceae</taxon>
        <taxon>Sorangium</taxon>
    </lineage>
</organism>
<feature type="binding site" evidence="2">
    <location>
        <begin position="134"/>
        <end position="135"/>
    </location>
    <ligand>
        <name>ATP</name>
        <dbReference type="ChEBI" id="CHEBI:30616"/>
    </ligand>
</feature>
<dbReference type="EC" id="2.7.4.16" evidence="2"/>
<feature type="binding site" evidence="2">
    <location>
        <position position="33"/>
    </location>
    <ligand>
        <name>Mg(2+)</name>
        <dbReference type="ChEBI" id="CHEBI:18420"/>
        <label>4</label>
    </ligand>
</feature>
<evidence type="ECO:0000313" key="5">
    <source>
        <dbReference type="Proteomes" id="UP000238348"/>
    </source>
</evidence>
<name>A0A2L0EJ33_SORCE</name>
<feature type="binding site" evidence="2">
    <location>
        <position position="226"/>
    </location>
    <ligand>
        <name>Mg(2+)</name>
        <dbReference type="ChEBI" id="CHEBI:18420"/>
        <label>5</label>
    </ligand>
</feature>
<feature type="binding site" evidence="2">
    <location>
        <position position="158"/>
    </location>
    <ligand>
        <name>ATP</name>
        <dbReference type="ChEBI" id="CHEBI:30616"/>
    </ligand>
</feature>
<evidence type="ECO:0000256" key="2">
    <source>
        <dbReference type="HAMAP-Rule" id="MF_02128"/>
    </source>
</evidence>
<dbReference type="SUPFAM" id="SSF56042">
    <property type="entry name" value="PurM C-terminal domain-like"/>
    <property type="match status" value="1"/>
</dbReference>
<dbReference type="Proteomes" id="UP000238348">
    <property type="component" value="Chromosome"/>
</dbReference>
<evidence type="ECO:0000256" key="1">
    <source>
        <dbReference type="ARBA" id="ARBA00022977"/>
    </source>
</evidence>
<accession>A0A2L0EJ33</accession>
<dbReference type="Gene3D" id="3.90.650.10">
    <property type="entry name" value="PurM-like C-terminal domain"/>
    <property type="match status" value="1"/>
</dbReference>
<dbReference type="GO" id="GO:0000287">
    <property type="term" value="F:magnesium ion binding"/>
    <property type="evidence" value="ECO:0007669"/>
    <property type="project" value="UniProtKB-UniRule"/>
</dbReference>
<dbReference type="PANTHER" id="PTHR30270:SF0">
    <property type="entry name" value="THIAMINE-MONOPHOSPHATE KINASE"/>
    <property type="match status" value="1"/>
</dbReference>
<keyword evidence="2 4" id="KW-0418">Kinase</keyword>